<reference evidence="7" key="1">
    <citation type="journal article" date="2023" name="Mol. Ecol. Resour.">
        <title>Chromosome-level genome assembly of a triploid poplar Populus alba 'Berolinensis'.</title>
        <authorList>
            <person name="Chen S."/>
            <person name="Yu Y."/>
            <person name="Wang X."/>
            <person name="Wang S."/>
            <person name="Zhang T."/>
            <person name="Zhou Y."/>
            <person name="He R."/>
            <person name="Meng N."/>
            <person name="Wang Y."/>
            <person name="Liu W."/>
            <person name="Liu Z."/>
            <person name="Liu J."/>
            <person name="Guo Q."/>
            <person name="Huang H."/>
            <person name="Sederoff R.R."/>
            <person name="Wang G."/>
            <person name="Qu G."/>
            <person name="Chen S."/>
        </authorList>
    </citation>
    <scope>NUCLEOTIDE SEQUENCE</scope>
    <source>
        <strain evidence="7">SC-2020</strain>
    </source>
</reference>
<dbReference type="InterPro" id="IPR014776">
    <property type="entry name" value="4pyrrole_Mease_sub2"/>
</dbReference>
<organism evidence="7 9">
    <name type="scientific">Populus alba x Populus x berolinensis</name>
    <dbReference type="NCBI Taxonomy" id="444605"/>
    <lineage>
        <taxon>Eukaryota</taxon>
        <taxon>Viridiplantae</taxon>
        <taxon>Streptophyta</taxon>
        <taxon>Embryophyta</taxon>
        <taxon>Tracheophyta</taxon>
        <taxon>Spermatophyta</taxon>
        <taxon>Magnoliopsida</taxon>
        <taxon>eudicotyledons</taxon>
        <taxon>Gunneridae</taxon>
        <taxon>Pentapetalae</taxon>
        <taxon>rosids</taxon>
        <taxon>fabids</taxon>
        <taxon>Malpighiales</taxon>
        <taxon>Salicaceae</taxon>
        <taxon>Saliceae</taxon>
        <taxon>Populus</taxon>
    </lineage>
</organism>
<evidence type="ECO:0000256" key="5">
    <source>
        <dbReference type="ARBA" id="ARBA00022691"/>
    </source>
</evidence>
<dbReference type="InterPro" id="IPR014777">
    <property type="entry name" value="4pyrrole_Mease_sub1"/>
</dbReference>
<protein>
    <recommendedName>
        <fullName evidence="6">Tetrapyrrole methylase domain-containing protein</fullName>
    </recommendedName>
</protein>
<dbReference type="GO" id="GO:0008168">
    <property type="term" value="F:methyltransferase activity"/>
    <property type="evidence" value="ECO:0007669"/>
    <property type="project" value="UniProtKB-KW"/>
</dbReference>
<dbReference type="SUPFAM" id="SSF53790">
    <property type="entry name" value="Tetrapyrrole methylase"/>
    <property type="match status" value="1"/>
</dbReference>
<evidence type="ECO:0000259" key="6">
    <source>
        <dbReference type="Pfam" id="PF00590"/>
    </source>
</evidence>
<dbReference type="AlphaFoldDB" id="A0AAD6W4A8"/>
<dbReference type="FunFam" id="3.40.1010.10:FF:000007">
    <property type="entry name" value="Ribosomal RNA small subunit methyltransferase I"/>
    <property type="match status" value="1"/>
</dbReference>
<keyword evidence="5" id="KW-0949">S-adenosyl-L-methionine</keyword>
<proteinExistence type="inferred from homology"/>
<evidence type="ECO:0000256" key="4">
    <source>
        <dbReference type="ARBA" id="ARBA00022679"/>
    </source>
</evidence>
<keyword evidence="9" id="KW-1185">Reference proteome</keyword>
<dbReference type="InterPro" id="IPR035996">
    <property type="entry name" value="4pyrrol_Methylase_sf"/>
</dbReference>
<keyword evidence="4" id="KW-0808">Transferase</keyword>
<dbReference type="Pfam" id="PF00590">
    <property type="entry name" value="TP_methylase"/>
    <property type="match status" value="1"/>
</dbReference>
<evidence type="ECO:0000256" key="1">
    <source>
        <dbReference type="ARBA" id="ARBA00022490"/>
    </source>
</evidence>
<sequence length="354" mass="39750">MKMMMIIRRLPPTTITLTSAFSCRFTSPKFFPDHIIISSKSTPCYPRISLLATFCSASQVPDPIIEQDSSKRGPLKPGLYLVGTPIGNLEDITLRALRVLKSADVILSEDTRHSGKLLRHYNIRTPLLSYHKFNESQREQRVLRRLKEGEIVVLISDAGTPGISDPGAELAKLCVDENIPVIPIPGPCAVVAALSASGLDTDEFTFVGFLSKHGPSRRERLTASANEARTQIFYVPPHKFSQFLEESSLLFGDSRYTRLIIFIVSLALEVYKAHHRRTALLAFSQFYMDMQVLTSSQGNSKKKMYWLYVAGIPVRRALFRLSRFLRATLSLCDFIPLDAVVQVIETTPCYEFTS</sequence>
<dbReference type="EMBL" id="JAQIZT010000005">
    <property type="protein sequence ID" value="KAJ6998689.1"/>
    <property type="molecule type" value="Genomic_DNA"/>
</dbReference>
<gene>
    <name evidence="7" type="ORF">NC653_014759</name>
    <name evidence="8" type="ORF">NC653_014762</name>
</gene>
<dbReference type="PANTHER" id="PTHR46111:SF1">
    <property type="entry name" value="RIBOSOMAL RNA SMALL SUBUNIT METHYLTRANSFERASE I"/>
    <property type="match status" value="1"/>
</dbReference>
<keyword evidence="2" id="KW-0698">rRNA processing</keyword>
<evidence type="ECO:0000313" key="7">
    <source>
        <dbReference type="EMBL" id="KAJ6998685.1"/>
    </source>
</evidence>
<dbReference type="PROSITE" id="PS51257">
    <property type="entry name" value="PROKAR_LIPOPROTEIN"/>
    <property type="match status" value="1"/>
</dbReference>
<evidence type="ECO:0000313" key="9">
    <source>
        <dbReference type="Proteomes" id="UP001164929"/>
    </source>
</evidence>
<keyword evidence="3" id="KW-0489">Methyltransferase</keyword>
<evidence type="ECO:0000256" key="3">
    <source>
        <dbReference type="ARBA" id="ARBA00022603"/>
    </source>
</evidence>
<dbReference type="EMBL" id="JAQIZT010000005">
    <property type="protein sequence ID" value="KAJ6998685.1"/>
    <property type="molecule type" value="Genomic_DNA"/>
</dbReference>
<name>A0AAD6W4A8_9ROSI</name>
<dbReference type="GO" id="GO:0006364">
    <property type="term" value="P:rRNA processing"/>
    <property type="evidence" value="ECO:0007669"/>
    <property type="project" value="UniProtKB-KW"/>
</dbReference>
<dbReference type="InterPro" id="IPR008189">
    <property type="entry name" value="rRNA_ssu_MeTfrase_I"/>
</dbReference>
<dbReference type="HAMAP" id="MF_01877">
    <property type="entry name" value="16SrRNA_methyltr_I"/>
    <property type="match status" value="1"/>
</dbReference>
<evidence type="ECO:0000313" key="8">
    <source>
        <dbReference type="EMBL" id="KAJ6998689.1"/>
    </source>
</evidence>
<dbReference type="PANTHER" id="PTHR46111">
    <property type="entry name" value="RIBOSOMAL RNA SMALL SUBUNIT METHYLTRANSFERASE I"/>
    <property type="match status" value="1"/>
</dbReference>
<dbReference type="InterPro" id="IPR018063">
    <property type="entry name" value="SAM_MeTrfase_RsmI_CS"/>
</dbReference>
<dbReference type="InterPro" id="IPR000878">
    <property type="entry name" value="4pyrrol_Mease"/>
</dbReference>
<keyword evidence="1" id="KW-0963">Cytoplasm</keyword>
<dbReference type="Gene3D" id="3.40.1010.10">
    <property type="entry name" value="Cobalt-precorrin-4 Transmethylase, Domain 1"/>
    <property type="match status" value="1"/>
</dbReference>
<accession>A0AAD6W4A8</accession>
<dbReference type="CDD" id="cd11648">
    <property type="entry name" value="RsmI"/>
    <property type="match status" value="1"/>
</dbReference>
<dbReference type="NCBIfam" id="TIGR00096">
    <property type="entry name" value="16S rRNA (cytidine(1402)-2'-O)-methyltransferase"/>
    <property type="match status" value="1"/>
</dbReference>
<comment type="caution">
    <text evidence="7">The sequence shown here is derived from an EMBL/GenBank/DDBJ whole genome shotgun (WGS) entry which is preliminary data.</text>
</comment>
<feature type="domain" description="Tetrapyrrole methylase" evidence="6">
    <location>
        <begin position="79"/>
        <end position="246"/>
    </location>
</feature>
<dbReference type="PROSITE" id="PS01296">
    <property type="entry name" value="RSMI"/>
    <property type="match status" value="1"/>
</dbReference>
<dbReference type="Proteomes" id="UP001164929">
    <property type="component" value="Chromosome 5"/>
</dbReference>
<evidence type="ECO:0000256" key="2">
    <source>
        <dbReference type="ARBA" id="ARBA00022552"/>
    </source>
</evidence>
<dbReference type="GO" id="GO:0032259">
    <property type="term" value="P:methylation"/>
    <property type="evidence" value="ECO:0007669"/>
    <property type="project" value="UniProtKB-KW"/>
</dbReference>
<dbReference type="Gene3D" id="3.30.950.10">
    <property type="entry name" value="Methyltransferase, Cobalt-precorrin-4 Transmethylase, Domain 2"/>
    <property type="match status" value="1"/>
</dbReference>